<keyword evidence="2" id="KW-1185">Reference proteome</keyword>
<sequence>MEGSLEDPEPSQKPLSRAHTIGALPAADFRDMKLVPSSLTSIAPILRVANEIEPHNPRVAYLCQYSFPIF</sequence>
<reference evidence="2" key="1">
    <citation type="journal article" date="2024" name="Proc. Natl. Acad. Sci. U.S.A.">
        <title>Extraordinary preservation of gene collinearity over three hundred million years revealed in homosporous lycophytes.</title>
        <authorList>
            <person name="Li C."/>
            <person name="Wickell D."/>
            <person name="Kuo L.Y."/>
            <person name="Chen X."/>
            <person name="Nie B."/>
            <person name="Liao X."/>
            <person name="Peng D."/>
            <person name="Ji J."/>
            <person name="Jenkins J."/>
            <person name="Williams M."/>
            <person name="Shu S."/>
            <person name="Plott C."/>
            <person name="Barry K."/>
            <person name="Rajasekar S."/>
            <person name="Grimwood J."/>
            <person name="Han X."/>
            <person name="Sun S."/>
            <person name="Hou Z."/>
            <person name="He W."/>
            <person name="Dai G."/>
            <person name="Sun C."/>
            <person name="Schmutz J."/>
            <person name="Leebens-Mack J.H."/>
            <person name="Li F.W."/>
            <person name="Wang L."/>
        </authorList>
    </citation>
    <scope>NUCLEOTIDE SEQUENCE [LARGE SCALE GENOMIC DNA]</scope>
    <source>
        <strain evidence="2">cv. PW_Plant_1</strain>
    </source>
</reference>
<comment type="caution">
    <text evidence="1">The sequence shown here is derived from an EMBL/GenBank/DDBJ whole genome shotgun (WGS) entry which is preliminary data.</text>
</comment>
<name>A0ACC2CCS1_DIPCM</name>
<protein>
    <submittedName>
        <fullName evidence="1">Uncharacterized protein</fullName>
    </submittedName>
</protein>
<evidence type="ECO:0000313" key="2">
    <source>
        <dbReference type="Proteomes" id="UP001162992"/>
    </source>
</evidence>
<gene>
    <name evidence="1" type="ORF">O6H91_11G110000</name>
</gene>
<accession>A0ACC2CCS1</accession>
<organism evidence="1 2">
    <name type="scientific">Diphasiastrum complanatum</name>
    <name type="common">Issler's clubmoss</name>
    <name type="synonym">Lycopodium complanatum</name>
    <dbReference type="NCBI Taxonomy" id="34168"/>
    <lineage>
        <taxon>Eukaryota</taxon>
        <taxon>Viridiplantae</taxon>
        <taxon>Streptophyta</taxon>
        <taxon>Embryophyta</taxon>
        <taxon>Tracheophyta</taxon>
        <taxon>Lycopodiopsida</taxon>
        <taxon>Lycopodiales</taxon>
        <taxon>Lycopodiaceae</taxon>
        <taxon>Lycopodioideae</taxon>
        <taxon>Diphasiastrum</taxon>
    </lineage>
</organism>
<dbReference type="EMBL" id="CM055102">
    <property type="protein sequence ID" value="KAJ7539817.1"/>
    <property type="molecule type" value="Genomic_DNA"/>
</dbReference>
<evidence type="ECO:0000313" key="1">
    <source>
        <dbReference type="EMBL" id="KAJ7539817.1"/>
    </source>
</evidence>
<proteinExistence type="predicted"/>
<dbReference type="Proteomes" id="UP001162992">
    <property type="component" value="Chromosome 11"/>
</dbReference>